<dbReference type="AlphaFoldDB" id="A0AAE1CNE4"/>
<dbReference type="CDD" id="cd09076">
    <property type="entry name" value="L1-EN"/>
    <property type="match status" value="1"/>
</dbReference>
<dbReference type="InterPro" id="IPR005135">
    <property type="entry name" value="Endo/exonuclease/phosphatase"/>
</dbReference>
<feature type="domain" description="Endonuclease/exonuclease/phosphatase" evidence="1">
    <location>
        <begin position="160"/>
        <end position="306"/>
    </location>
</feature>
<dbReference type="GO" id="GO:0006281">
    <property type="term" value="P:DNA repair"/>
    <property type="evidence" value="ECO:0007669"/>
    <property type="project" value="InterPro"/>
</dbReference>
<dbReference type="Gene3D" id="3.60.10.10">
    <property type="entry name" value="Endonuclease/exonuclease/phosphatase"/>
    <property type="match status" value="1"/>
</dbReference>
<evidence type="ECO:0000313" key="2">
    <source>
        <dbReference type="EMBL" id="KAK3720955.1"/>
    </source>
</evidence>
<evidence type="ECO:0000313" key="3">
    <source>
        <dbReference type="Proteomes" id="UP001283361"/>
    </source>
</evidence>
<accession>A0AAE1CNE4</accession>
<dbReference type="EMBL" id="JAWDGP010007402">
    <property type="protein sequence ID" value="KAK3720955.1"/>
    <property type="molecule type" value="Genomic_DNA"/>
</dbReference>
<dbReference type="PANTHER" id="PTHR43250:SF2">
    <property type="entry name" value="EXODEOXYRIBONUCLEASE III"/>
    <property type="match status" value="1"/>
</dbReference>
<reference evidence="2" key="1">
    <citation type="journal article" date="2023" name="G3 (Bethesda)">
        <title>A reference genome for the long-term kleptoplast-retaining sea slug Elysia crispata morphotype clarki.</title>
        <authorList>
            <person name="Eastman K.E."/>
            <person name="Pendleton A.L."/>
            <person name="Shaikh M.A."/>
            <person name="Suttiyut T."/>
            <person name="Ogas R."/>
            <person name="Tomko P."/>
            <person name="Gavelis G."/>
            <person name="Widhalm J.R."/>
            <person name="Wisecaver J.H."/>
        </authorList>
    </citation>
    <scope>NUCLEOTIDE SEQUENCE</scope>
    <source>
        <strain evidence="2">ECLA1</strain>
    </source>
</reference>
<dbReference type="Pfam" id="PF03372">
    <property type="entry name" value="Exo_endo_phos"/>
    <property type="match status" value="1"/>
</dbReference>
<gene>
    <name evidence="2" type="ORF">RRG08_047521</name>
</gene>
<dbReference type="GO" id="GO:0008311">
    <property type="term" value="F:double-stranded DNA 3'-5' DNA exonuclease activity"/>
    <property type="evidence" value="ECO:0007669"/>
    <property type="project" value="InterPro"/>
</dbReference>
<dbReference type="PANTHER" id="PTHR43250">
    <property type="entry name" value="EXODEOXYRIBONUCLEASE III"/>
    <property type="match status" value="1"/>
</dbReference>
<comment type="caution">
    <text evidence="2">The sequence shown here is derived from an EMBL/GenBank/DDBJ whole genome shotgun (WGS) entry which is preliminary data.</text>
</comment>
<protein>
    <recommendedName>
        <fullName evidence="1">Endonuclease/exonuclease/phosphatase domain-containing protein</fullName>
    </recommendedName>
</protein>
<proteinExistence type="predicted"/>
<evidence type="ECO:0000259" key="1">
    <source>
        <dbReference type="Pfam" id="PF03372"/>
    </source>
</evidence>
<dbReference type="Proteomes" id="UP001283361">
    <property type="component" value="Unassembled WGS sequence"/>
</dbReference>
<dbReference type="InterPro" id="IPR037493">
    <property type="entry name" value="ExoIII-like"/>
</dbReference>
<dbReference type="InterPro" id="IPR036691">
    <property type="entry name" value="Endo/exonu/phosph_ase_sf"/>
</dbReference>
<name>A0AAE1CNE4_9GAST</name>
<keyword evidence="3" id="KW-1185">Reference proteome</keyword>
<sequence>MPMFNGFRARHAPDQIQDSGLKVVKVRSGYPATGKHVNQYNLCHGDCAEPEGGRTEVQSTAICMIPAALQVSGGTLKATRVNCRQTGRRQRETTAVQSQTKIMMTHKLRKKAYNVQGVQDSALNASFGREVTVQQVAPGRHPATDCKPRLDTRRKSMKIATWNVRTLYQEGKIENVITEMDRMNLNIVGLAETRWTGAAVAKIDNKVFIFSRGSTHERGVGILFDESIEKSLKSWCPVSDRVVVAKFAGKPLDMGIVQVYAPKSTAEEEEVEQFYEDLDKTMKCLKSQDIKIVMGDFNAKVGSERVENIVGLWGIGEENGTVLMDKEDVLNRWSEYIGELFKDNRGERPAIKKNTDGPPILKAEVEPAIRKMKRGKATGHDGKPIEIILALEEMGIGMTTKLLNAIYDCGAIPEDLAKSVFIALPKIPGKIEGTRSRGRQRITFLDSLSSFVIGNNKDNIALLRMTKDRDSYTTDWINLEIGIAMGCTISPILIVMSTEVIVKATKGNVGPADLGAGCYMSILKAFIDDTTITCSKKTKHVEC</sequence>
<organism evidence="2 3">
    <name type="scientific">Elysia crispata</name>
    <name type="common">lettuce slug</name>
    <dbReference type="NCBI Taxonomy" id="231223"/>
    <lineage>
        <taxon>Eukaryota</taxon>
        <taxon>Metazoa</taxon>
        <taxon>Spiralia</taxon>
        <taxon>Lophotrochozoa</taxon>
        <taxon>Mollusca</taxon>
        <taxon>Gastropoda</taxon>
        <taxon>Heterobranchia</taxon>
        <taxon>Euthyneura</taxon>
        <taxon>Panpulmonata</taxon>
        <taxon>Sacoglossa</taxon>
        <taxon>Placobranchoidea</taxon>
        <taxon>Plakobranchidae</taxon>
        <taxon>Elysia</taxon>
    </lineage>
</organism>
<dbReference type="SUPFAM" id="SSF56219">
    <property type="entry name" value="DNase I-like"/>
    <property type="match status" value="1"/>
</dbReference>